<reference evidence="7 8" key="1">
    <citation type="submission" date="2013-04" db="EMBL/GenBank/DDBJ databases">
        <title>Complete genome sequence of Corynebacterium humireducens DSM 45392(T), isolated from a wastewater-fed microbial fuel cell.</title>
        <authorList>
            <person name="Ruckert C."/>
            <person name="Albersmeier A."/>
            <person name="Kalinowski J."/>
        </authorList>
    </citation>
    <scope>NUCLEOTIDE SEQUENCE [LARGE SCALE GENOMIC DNA]</scope>
    <source>
        <strain evidence="8">MFC-5</strain>
    </source>
</reference>
<feature type="transmembrane region" description="Helical" evidence="6">
    <location>
        <begin position="272"/>
        <end position="292"/>
    </location>
</feature>
<dbReference type="OrthoDB" id="4481258at2"/>
<dbReference type="PANTHER" id="PTHR39087">
    <property type="entry name" value="UPF0104 MEMBRANE PROTEIN MJ1595"/>
    <property type="match status" value="1"/>
</dbReference>
<keyword evidence="3 6" id="KW-0812">Transmembrane</keyword>
<dbReference type="InterPro" id="IPR022791">
    <property type="entry name" value="L-PG_synthase/AglD"/>
</dbReference>
<name>A0A0B5DDC8_9CORY</name>
<feature type="transmembrane region" description="Helical" evidence="6">
    <location>
        <begin position="299"/>
        <end position="322"/>
    </location>
</feature>
<feature type="transmembrane region" description="Helical" evidence="6">
    <location>
        <begin position="148"/>
        <end position="169"/>
    </location>
</feature>
<evidence type="ECO:0000256" key="2">
    <source>
        <dbReference type="ARBA" id="ARBA00022475"/>
    </source>
</evidence>
<dbReference type="STRING" id="1223515.B842_11990"/>
<protein>
    <recommendedName>
        <fullName evidence="9">Integral membrane protein</fullName>
    </recommendedName>
</protein>
<gene>
    <name evidence="7" type="ORF">B842_11990</name>
</gene>
<sequence>MWRWVRWLAPLVVLIVLALVFRDRMPFIGEGVRLLRDASPWAVAAAVVAALASILAMAEVMRLLLDAGGTPVPLRRTAAITLASNSWSTSLPGGPAFSAVLTYQVQRGWGASRLLCGWFLVLSSAVSTMWLVVIGVAGVFFLGADVNVWSLLLTLALMTGLSWAVWWAANHPDTLERWTRALLPRFNRLLGRTPDQGVEAAVRHMHQLESVHLGPGRFSLVAGWSLLNRVLDALTLFLCVWAVTGSVPAVAAVLLAYTTAKLAGSAQVTPGGLGTVEAAVIATLVAAGMTAVDATAAAVVYRLVSFALITAVGWVVYFLYYARRGVRAGTG</sequence>
<dbReference type="PANTHER" id="PTHR39087:SF2">
    <property type="entry name" value="UPF0104 MEMBRANE PROTEIN MJ1595"/>
    <property type="match status" value="1"/>
</dbReference>
<keyword evidence="8" id="KW-1185">Reference proteome</keyword>
<evidence type="ECO:0000313" key="8">
    <source>
        <dbReference type="Proteomes" id="UP000031524"/>
    </source>
</evidence>
<evidence type="ECO:0000256" key="6">
    <source>
        <dbReference type="SAM" id="Phobius"/>
    </source>
</evidence>
<dbReference type="AlphaFoldDB" id="A0A0B5DDC8"/>
<evidence type="ECO:0000256" key="5">
    <source>
        <dbReference type="ARBA" id="ARBA00023136"/>
    </source>
</evidence>
<keyword evidence="5 6" id="KW-0472">Membrane</keyword>
<keyword evidence="4 6" id="KW-1133">Transmembrane helix</keyword>
<feature type="transmembrane region" description="Helical" evidence="6">
    <location>
        <begin position="234"/>
        <end position="260"/>
    </location>
</feature>
<dbReference type="EMBL" id="CP005286">
    <property type="protein sequence ID" value="AJE34243.1"/>
    <property type="molecule type" value="Genomic_DNA"/>
</dbReference>
<proteinExistence type="predicted"/>
<keyword evidence="2" id="KW-1003">Cell membrane</keyword>
<organism evidence="7 8">
    <name type="scientific">Corynebacterium humireducens NBRC 106098 = DSM 45392</name>
    <dbReference type="NCBI Taxonomy" id="1223515"/>
    <lineage>
        <taxon>Bacteria</taxon>
        <taxon>Bacillati</taxon>
        <taxon>Actinomycetota</taxon>
        <taxon>Actinomycetes</taxon>
        <taxon>Mycobacteriales</taxon>
        <taxon>Corynebacteriaceae</taxon>
        <taxon>Corynebacterium</taxon>
    </lineage>
</organism>
<dbReference type="GO" id="GO:0005886">
    <property type="term" value="C:plasma membrane"/>
    <property type="evidence" value="ECO:0007669"/>
    <property type="project" value="UniProtKB-SubCell"/>
</dbReference>
<dbReference type="Proteomes" id="UP000031524">
    <property type="component" value="Chromosome"/>
</dbReference>
<feature type="transmembrane region" description="Helical" evidence="6">
    <location>
        <begin position="115"/>
        <end position="142"/>
    </location>
</feature>
<evidence type="ECO:0000256" key="3">
    <source>
        <dbReference type="ARBA" id="ARBA00022692"/>
    </source>
</evidence>
<dbReference type="NCBIfam" id="TIGR00374">
    <property type="entry name" value="flippase-like domain"/>
    <property type="match status" value="1"/>
</dbReference>
<evidence type="ECO:0000313" key="7">
    <source>
        <dbReference type="EMBL" id="AJE34243.1"/>
    </source>
</evidence>
<comment type="subcellular location">
    <subcellularLocation>
        <location evidence="1">Cell membrane</location>
        <topology evidence="1">Multi-pass membrane protein</topology>
    </subcellularLocation>
</comment>
<dbReference type="HOGENOM" id="CLU_048247_0_0_11"/>
<dbReference type="RefSeq" id="WP_040086935.1">
    <property type="nucleotide sequence ID" value="NZ_BCSU01000014.1"/>
</dbReference>
<dbReference type="KEGG" id="chm:B842_11990"/>
<evidence type="ECO:0000256" key="4">
    <source>
        <dbReference type="ARBA" id="ARBA00022989"/>
    </source>
</evidence>
<accession>A0A0B5DDC8</accession>
<evidence type="ECO:0000256" key="1">
    <source>
        <dbReference type="ARBA" id="ARBA00004651"/>
    </source>
</evidence>
<dbReference type="Pfam" id="PF03706">
    <property type="entry name" value="LPG_synthase_TM"/>
    <property type="match status" value="1"/>
</dbReference>
<evidence type="ECO:0008006" key="9">
    <source>
        <dbReference type="Google" id="ProtNLM"/>
    </source>
</evidence>
<feature type="transmembrane region" description="Helical" evidence="6">
    <location>
        <begin position="38"/>
        <end position="58"/>
    </location>
</feature>